<protein>
    <submittedName>
        <fullName evidence="1">Uncharacterized protein</fullName>
    </submittedName>
</protein>
<evidence type="ECO:0000313" key="1">
    <source>
        <dbReference type="EMBL" id="RAH69043.1"/>
    </source>
</evidence>
<gene>
    <name evidence="1" type="ORF">BO66DRAFT_113825</name>
</gene>
<dbReference type="Proteomes" id="UP000249661">
    <property type="component" value="Unassembled WGS sequence"/>
</dbReference>
<dbReference type="EMBL" id="KZ824962">
    <property type="protein sequence ID" value="RAH69043.1"/>
    <property type="molecule type" value="Genomic_DNA"/>
</dbReference>
<proteinExistence type="predicted"/>
<name>A0ACD1H6C0_9EURO</name>
<evidence type="ECO:0000313" key="2">
    <source>
        <dbReference type="Proteomes" id="UP000249661"/>
    </source>
</evidence>
<keyword evidence="2" id="KW-1185">Reference proteome</keyword>
<reference evidence="1" key="1">
    <citation type="submission" date="2018-02" db="EMBL/GenBank/DDBJ databases">
        <title>The genomes of Aspergillus section Nigri reveals drivers in fungal speciation.</title>
        <authorList>
            <consortium name="DOE Joint Genome Institute"/>
            <person name="Vesth T.C."/>
            <person name="Nybo J."/>
            <person name="Theobald S."/>
            <person name="Brandl J."/>
            <person name="Frisvad J.C."/>
            <person name="Nielsen K.F."/>
            <person name="Lyhne E.K."/>
            <person name="Kogle M.E."/>
            <person name="Kuo A."/>
            <person name="Riley R."/>
            <person name="Clum A."/>
            <person name="Nolan M."/>
            <person name="Lipzen A."/>
            <person name="Salamov A."/>
            <person name="Henrissat B."/>
            <person name="Wiebenga A."/>
            <person name="De vries R.P."/>
            <person name="Grigoriev I.V."/>
            <person name="Mortensen U.H."/>
            <person name="Andersen M.R."/>
            <person name="Baker S.E."/>
        </authorList>
    </citation>
    <scope>NUCLEOTIDE SEQUENCE</scope>
    <source>
        <strain evidence="1">CBS 121060</strain>
    </source>
</reference>
<organism evidence="1 2">
    <name type="scientific">Aspergillus aculeatinus CBS 121060</name>
    <dbReference type="NCBI Taxonomy" id="1448322"/>
    <lineage>
        <taxon>Eukaryota</taxon>
        <taxon>Fungi</taxon>
        <taxon>Dikarya</taxon>
        <taxon>Ascomycota</taxon>
        <taxon>Pezizomycotina</taxon>
        <taxon>Eurotiomycetes</taxon>
        <taxon>Eurotiomycetidae</taxon>
        <taxon>Eurotiales</taxon>
        <taxon>Aspergillaceae</taxon>
        <taxon>Aspergillus</taxon>
        <taxon>Aspergillus subgen. Circumdati</taxon>
    </lineage>
</organism>
<accession>A0ACD1H6C0</accession>
<sequence length="150" mass="16972">MHRCSMQYVRMKARSHGLRPSIILAGCHQLMSRQHPWELYPSNHYLKLDQMSRRSPECERKLDAGWLMQVLIPIHFTGEAAGGLNVDVIQLSSGTKYVCNIPVNDHNLSIHSPLSEDTNYIWIMVQTQIGYVHNSLIQTPGPAGTHALNT</sequence>